<sequence>MSKNSGLMETSPGGEQTQYEGEHTDVDPPKKESGQLGGTNTSSTQQSSSKASNAPNTQGVTPAEKIRYGQAISEGGMGGKTTGGIGEATTQGGFGGTKSLDEKDDSFAKERREQGYGGENDADKHVGA</sequence>
<evidence type="ECO:0000313" key="3">
    <source>
        <dbReference type="Proteomes" id="UP000799428"/>
    </source>
</evidence>
<reference evidence="2" key="1">
    <citation type="journal article" date="2020" name="Stud. Mycol.">
        <title>101 Dothideomycetes genomes: a test case for predicting lifestyles and emergence of pathogens.</title>
        <authorList>
            <person name="Haridas S."/>
            <person name="Albert R."/>
            <person name="Binder M."/>
            <person name="Bloem J."/>
            <person name="Labutti K."/>
            <person name="Salamov A."/>
            <person name="Andreopoulos B."/>
            <person name="Baker S."/>
            <person name="Barry K."/>
            <person name="Bills G."/>
            <person name="Bluhm B."/>
            <person name="Cannon C."/>
            <person name="Castanera R."/>
            <person name="Culley D."/>
            <person name="Daum C."/>
            <person name="Ezra D."/>
            <person name="Gonzalez J."/>
            <person name="Henrissat B."/>
            <person name="Kuo A."/>
            <person name="Liang C."/>
            <person name="Lipzen A."/>
            <person name="Lutzoni F."/>
            <person name="Magnuson J."/>
            <person name="Mondo S."/>
            <person name="Nolan M."/>
            <person name="Ohm R."/>
            <person name="Pangilinan J."/>
            <person name="Park H.-J."/>
            <person name="Ramirez L."/>
            <person name="Alfaro M."/>
            <person name="Sun H."/>
            <person name="Tritt A."/>
            <person name="Yoshinaga Y."/>
            <person name="Zwiers L.-H."/>
            <person name="Turgeon B."/>
            <person name="Goodwin S."/>
            <person name="Spatafora J."/>
            <person name="Crous P."/>
            <person name="Grigoriev I."/>
        </authorList>
    </citation>
    <scope>NUCLEOTIDE SEQUENCE</scope>
    <source>
        <strain evidence="2">CBS 279.74</strain>
    </source>
</reference>
<feature type="compositionally biased region" description="Low complexity" evidence="1">
    <location>
        <begin position="38"/>
        <end position="49"/>
    </location>
</feature>
<dbReference type="Proteomes" id="UP000799428">
    <property type="component" value="Unassembled WGS sequence"/>
</dbReference>
<accession>A0A6G1K672</accession>
<organism evidence="2 3">
    <name type="scientific">Pleomassaria siparia CBS 279.74</name>
    <dbReference type="NCBI Taxonomy" id="1314801"/>
    <lineage>
        <taxon>Eukaryota</taxon>
        <taxon>Fungi</taxon>
        <taxon>Dikarya</taxon>
        <taxon>Ascomycota</taxon>
        <taxon>Pezizomycotina</taxon>
        <taxon>Dothideomycetes</taxon>
        <taxon>Pleosporomycetidae</taxon>
        <taxon>Pleosporales</taxon>
        <taxon>Pleomassariaceae</taxon>
        <taxon>Pleomassaria</taxon>
    </lineage>
</organism>
<feature type="compositionally biased region" description="Basic and acidic residues" evidence="1">
    <location>
        <begin position="20"/>
        <end position="33"/>
    </location>
</feature>
<feature type="compositionally biased region" description="Gly residues" evidence="1">
    <location>
        <begin position="75"/>
        <end position="96"/>
    </location>
</feature>
<dbReference type="AlphaFoldDB" id="A0A6G1K672"/>
<name>A0A6G1K672_9PLEO</name>
<protein>
    <submittedName>
        <fullName evidence="2">Uncharacterized protein</fullName>
    </submittedName>
</protein>
<dbReference type="EMBL" id="MU005772">
    <property type="protein sequence ID" value="KAF2708270.1"/>
    <property type="molecule type" value="Genomic_DNA"/>
</dbReference>
<feature type="compositionally biased region" description="Polar residues" evidence="1">
    <location>
        <begin position="1"/>
        <end position="19"/>
    </location>
</feature>
<dbReference type="OrthoDB" id="5386823at2759"/>
<evidence type="ECO:0000313" key="2">
    <source>
        <dbReference type="EMBL" id="KAF2708270.1"/>
    </source>
</evidence>
<evidence type="ECO:0000256" key="1">
    <source>
        <dbReference type="SAM" id="MobiDB-lite"/>
    </source>
</evidence>
<proteinExistence type="predicted"/>
<keyword evidence="3" id="KW-1185">Reference proteome</keyword>
<feature type="compositionally biased region" description="Polar residues" evidence="1">
    <location>
        <begin position="50"/>
        <end position="60"/>
    </location>
</feature>
<feature type="region of interest" description="Disordered" evidence="1">
    <location>
        <begin position="1"/>
        <end position="128"/>
    </location>
</feature>
<feature type="compositionally biased region" description="Basic and acidic residues" evidence="1">
    <location>
        <begin position="99"/>
        <end position="114"/>
    </location>
</feature>
<gene>
    <name evidence="2" type="ORF">K504DRAFT_302605</name>
</gene>